<dbReference type="RefSeq" id="WP_014337238.1">
    <property type="nucleotide sequence ID" value="NC_016830.1"/>
</dbReference>
<evidence type="ECO:0000313" key="7">
    <source>
        <dbReference type="EMBL" id="AUO45548.1"/>
    </source>
</evidence>
<dbReference type="Pfam" id="PF07940">
    <property type="entry name" value="Hepar_II_III_C"/>
    <property type="match status" value="1"/>
</dbReference>
<evidence type="ECO:0000256" key="4">
    <source>
        <dbReference type="ARBA" id="ARBA00023239"/>
    </source>
</evidence>
<proteinExistence type="predicted"/>
<keyword evidence="2" id="KW-0732">Signal</keyword>
<evidence type="ECO:0000259" key="5">
    <source>
        <dbReference type="Pfam" id="PF07940"/>
    </source>
</evidence>
<dbReference type="Gene3D" id="1.50.10.100">
    <property type="entry name" value="Chondroitin AC/alginate lyase"/>
    <property type="match status" value="1"/>
</dbReference>
<evidence type="ECO:0000313" key="8">
    <source>
        <dbReference type="Proteomes" id="UP000235315"/>
    </source>
</evidence>
<comment type="subcellular location">
    <subcellularLocation>
        <location evidence="1">Periplasm</location>
    </subcellularLocation>
</comment>
<dbReference type="PANTHER" id="PTHR39210:SF1">
    <property type="entry name" value="HEPARIN-SULFATE LYASE"/>
    <property type="match status" value="1"/>
</dbReference>
<feature type="domain" description="Heparin-sulfate lyase N-terminal" evidence="6">
    <location>
        <begin position="157"/>
        <end position="289"/>
    </location>
</feature>
<dbReference type="EMBL" id="CP025738">
    <property type="protein sequence ID" value="AUO45548.1"/>
    <property type="molecule type" value="Genomic_DNA"/>
</dbReference>
<keyword evidence="3" id="KW-0574">Periplasm</keyword>
<dbReference type="Pfam" id="PF16889">
    <property type="entry name" value="Hepar_II_III_N"/>
    <property type="match status" value="1"/>
</dbReference>
<name>A0ABM6QY87_PSEO1</name>
<sequence length="548" mass="61314">MTFQKASRFFNTIRYLTLRQVVFRFYYRFARVRQREYDDVRSRTWSSGWSAPRWSELSTEDGIAFTFLGVEGDVRDPADWQAGQHSKLWLYNLHYLDDLNAKDIDTTPALAETLIRNWTQANPPISGDGWEPYPLSLRVVNLVKWFARNESLAGSRLESLATQADALSQQLEYHILGNHLFANGKALVFVGAYLSGAKADEWLAKGLQILDEEVAEQFLQDGGHFELSPMYHATLLWDMCDLVNLAQCSGLPELNQRLPRWQAVISRGLAWLRSLLHPDGKIGFFNDAAFGVAPDFMHIEEYAARLGISIAPDAPDPVAFLNSATGYAVVRPKTGVKALLDLAQVGPDYQPGHAHADTLSFELSVFGQRLVVNSGTSQYGEGAERQRQRSTGAHSTVEVAGQDSSEVWAGFRVARRARPTIERFDLQDGVSYIQASHNGYRRLSSSLIHRRTWTFSEDRLEMIDQITSDQFVAVARLYIHPDVSLSQGASRFVADMGTGKKVVIELAGADQVRVVASTWHPGFGCSIANQCIEATFSGRPLTTHIHWS</sequence>
<evidence type="ECO:0000256" key="3">
    <source>
        <dbReference type="ARBA" id="ARBA00022764"/>
    </source>
</evidence>
<feature type="domain" description="Heparinase II/III-like C-terminal" evidence="5">
    <location>
        <begin position="323"/>
        <end position="526"/>
    </location>
</feature>
<evidence type="ECO:0000259" key="6">
    <source>
        <dbReference type="Pfam" id="PF16889"/>
    </source>
</evidence>
<dbReference type="Gene3D" id="2.70.98.70">
    <property type="match status" value="1"/>
</dbReference>
<gene>
    <name evidence="7" type="ORF">C1C98_08795</name>
</gene>
<protein>
    <submittedName>
        <fullName evidence="7">Heparinase</fullName>
    </submittedName>
</protein>
<dbReference type="InterPro" id="IPR008929">
    <property type="entry name" value="Chondroitin_lyas"/>
</dbReference>
<dbReference type="InterPro" id="IPR031680">
    <property type="entry name" value="Hepar_II_III_N"/>
</dbReference>
<evidence type="ECO:0000256" key="1">
    <source>
        <dbReference type="ARBA" id="ARBA00004418"/>
    </source>
</evidence>
<accession>A0ABM6QY87</accession>
<dbReference type="PANTHER" id="PTHR39210">
    <property type="entry name" value="HEPARIN-SULFATE LYASE"/>
    <property type="match status" value="1"/>
</dbReference>
<evidence type="ECO:0000256" key="2">
    <source>
        <dbReference type="ARBA" id="ARBA00022729"/>
    </source>
</evidence>
<organism evidence="7 8">
    <name type="scientific">Pseudomonas ogarae (strain DSM 112162 / CECT 30235 / F113)</name>
    <dbReference type="NCBI Taxonomy" id="1114970"/>
    <lineage>
        <taxon>Bacteria</taxon>
        <taxon>Pseudomonadati</taxon>
        <taxon>Pseudomonadota</taxon>
        <taxon>Gammaproteobacteria</taxon>
        <taxon>Pseudomonadales</taxon>
        <taxon>Pseudomonadaceae</taxon>
        <taxon>Pseudomonas</taxon>
    </lineage>
</organism>
<keyword evidence="8" id="KW-1185">Reference proteome</keyword>
<keyword evidence="4" id="KW-0456">Lyase</keyword>
<dbReference type="InterPro" id="IPR012480">
    <property type="entry name" value="Hepar_II_III_C"/>
</dbReference>
<dbReference type="Proteomes" id="UP000235315">
    <property type="component" value="Chromosome"/>
</dbReference>
<dbReference type="SUPFAM" id="SSF48230">
    <property type="entry name" value="Chondroitin AC/alginate lyase"/>
    <property type="match status" value="1"/>
</dbReference>
<reference evidence="7 8" key="1">
    <citation type="submission" date="2018-01" db="EMBL/GenBank/DDBJ databases">
        <title>Tropical forage species Digitaria eriantha prevents oxidative stress under low temperature conditions by the incorporation of polyhydroxybutyrate-producing endophytic bacteria.</title>
        <authorList>
            <person name="Stritzler M."/>
            <person name="Ayub N."/>
        </authorList>
    </citation>
    <scope>NUCLEOTIDE SEQUENCE [LARGE SCALE GENOMIC DNA]</scope>
    <source>
        <strain evidence="7 8">FR1</strain>
    </source>
</reference>